<comment type="caution">
    <text evidence="9">The sequence shown here is derived from an EMBL/GenBank/DDBJ whole genome shotgun (WGS) entry which is preliminary data.</text>
</comment>
<dbReference type="GO" id="GO:0035673">
    <property type="term" value="F:oligopeptide transmembrane transporter activity"/>
    <property type="evidence" value="ECO:0007669"/>
    <property type="project" value="InterPro"/>
</dbReference>
<feature type="transmembrane region" description="Helical" evidence="8">
    <location>
        <begin position="457"/>
        <end position="475"/>
    </location>
</feature>
<feature type="transmembrane region" description="Helical" evidence="8">
    <location>
        <begin position="481"/>
        <end position="499"/>
    </location>
</feature>
<proteinExistence type="inferred from homology"/>
<keyword evidence="6 8" id="KW-0472">Membrane</keyword>
<dbReference type="GO" id="GO:0016020">
    <property type="term" value="C:membrane"/>
    <property type="evidence" value="ECO:0007669"/>
    <property type="project" value="UniProtKB-SubCell"/>
</dbReference>
<evidence type="ECO:0000313" key="10">
    <source>
        <dbReference type="Proteomes" id="UP001187192"/>
    </source>
</evidence>
<dbReference type="InterPro" id="IPR045035">
    <property type="entry name" value="YSL-like"/>
</dbReference>
<feature type="transmembrane region" description="Helical" evidence="8">
    <location>
        <begin position="622"/>
        <end position="644"/>
    </location>
</feature>
<feature type="transmembrane region" description="Helical" evidence="8">
    <location>
        <begin position="321"/>
        <end position="346"/>
    </location>
</feature>
<feature type="transmembrane region" description="Helical" evidence="8">
    <location>
        <begin position="431"/>
        <end position="450"/>
    </location>
</feature>
<feature type="transmembrane region" description="Helical" evidence="8">
    <location>
        <begin position="47"/>
        <end position="66"/>
    </location>
</feature>
<evidence type="ECO:0000256" key="4">
    <source>
        <dbReference type="ARBA" id="ARBA00022692"/>
    </source>
</evidence>
<name>A0AA88AN01_FICCA</name>
<keyword evidence="10" id="KW-1185">Reference proteome</keyword>
<feature type="region of interest" description="Disordered" evidence="7">
    <location>
        <begin position="1"/>
        <end position="24"/>
    </location>
</feature>
<evidence type="ECO:0000256" key="1">
    <source>
        <dbReference type="ARBA" id="ARBA00004141"/>
    </source>
</evidence>
<dbReference type="AlphaFoldDB" id="A0AA88AN01"/>
<dbReference type="Pfam" id="PF03169">
    <property type="entry name" value="OPT"/>
    <property type="match status" value="1"/>
</dbReference>
<accession>A0AA88AN01</accession>
<feature type="transmembrane region" description="Helical" evidence="8">
    <location>
        <begin position="583"/>
        <end position="601"/>
    </location>
</feature>
<evidence type="ECO:0000256" key="5">
    <source>
        <dbReference type="ARBA" id="ARBA00022989"/>
    </source>
</evidence>
<dbReference type="NCBIfam" id="TIGR00728">
    <property type="entry name" value="OPT_sfam"/>
    <property type="match status" value="1"/>
</dbReference>
<comment type="similarity">
    <text evidence="2">Belongs to the YSL (TC 2.A.67.2) family.</text>
</comment>
<evidence type="ECO:0000256" key="2">
    <source>
        <dbReference type="ARBA" id="ARBA00010276"/>
    </source>
</evidence>
<feature type="transmembrane region" description="Helical" evidence="8">
    <location>
        <begin position="161"/>
        <end position="182"/>
    </location>
</feature>
<evidence type="ECO:0000256" key="6">
    <source>
        <dbReference type="ARBA" id="ARBA00023136"/>
    </source>
</evidence>
<evidence type="ECO:0000313" key="9">
    <source>
        <dbReference type="EMBL" id="GMN46921.1"/>
    </source>
</evidence>
<reference evidence="9" key="1">
    <citation type="submission" date="2023-07" db="EMBL/GenBank/DDBJ databases">
        <title>draft genome sequence of fig (Ficus carica).</title>
        <authorList>
            <person name="Takahashi T."/>
            <person name="Nishimura K."/>
        </authorList>
    </citation>
    <scope>NUCLEOTIDE SEQUENCE</scope>
</reference>
<dbReference type="Proteomes" id="UP001187192">
    <property type="component" value="Unassembled WGS sequence"/>
</dbReference>
<dbReference type="PANTHER" id="PTHR31645">
    <property type="entry name" value="OLIGOPEPTIDE TRANSPORTER YGL114W-RELATED"/>
    <property type="match status" value="1"/>
</dbReference>
<feature type="transmembrane region" description="Helical" evidence="8">
    <location>
        <begin position="119"/>
        <end position="141"/>
    </location>
</feature>
<evidence type="ECO:0000256" key="3">
    <source>
        <dbReference type="ARBA" id="ARBA00022448"/>
    </source>
</evidence>
<feature type="transmembrane region" description="Helical" evidence="8">
    <location>
        <begin position="656"/>
        <end position="683"/>
    </location>
</feature>
<feature type="transmembrane region" description="Helical" evidence="8">
    <location>
        <begin position="277"/>
        <end position="301"/>
    </location>
</feature>
<comment type="subcellular location">
    <subcellularLocation>
        <location evidence="1">Membrane</location>
        <topology evidence="1">Multi-pass membrane protein</topology>
    </subcellularLocation>
</comment>
<dbReference type="EMBL" id="BTGU01000024">
    <property type="protein sequence ID" value="GMN46921.1"/>
    <property type="molecule type" value="Genomic_DNA"/>
</dbReference>
<feature type="transmembrane region" description="Helical" evidence="8">
    <location>
        <begin position="222"/>
        <end position="241"/>
    </location>
</feature>
<gene>
    <name evidence="9" type="ORF">TIFTF001_016102</name>
</gene>
<evidence type="ECO:0000256" key="7">
    <source>
        <dbReference type="SAM" id="MobiDB-lite"/>
    </source>
</evidence>
<keyword evidence="4 8" id="KW-0812">Transmembrane</keyword>
<organism evidence="9 10">
    <name type="scientific">Ficus carica</name>
    <name type="common">Common fig</name>
    <dbReference type="NCBI Taxonomy" id="3494"/>
    <lineage>
        <taxon>Eukaryota</taxon>
        <taxon>Viridiplantae</taxon>
        <taxon>Streptophyta</taxon>
        <taxon>Embryophyta</taxon>
        <taxon>Tracheophyta</taxon>
        <taxon>Spermatophyta</taxon>
        <taxon>Magnoliopsida</taxon>
        <taxon>eudicotyledons</taxon>
        <taxon>Gunneridae</taxon>
        <taxon>Pentapetalae</taxon>
        <taxon>rosids</taxon>
        <taxon>fabids</taxon>
        <taxon>Rosales</taxon>
        <taxon>Moraceae</taxon>
        <taxon>Ficeae</taxon>
        <taxon>Ficus</taxon>
    </lineage>
</organism>
<keyword evidence="3" id="KW-0813">Transport</keyword>
<dbReference type="InterPro" id="IPR004813">
    <property type="entry name" value="OPT"/>
</dbReference>
<feature type="transmembrane region" description="Helical" evidence="8">
    <location>
        <begin position="78"/>
        <end position="98"/>
    </location>
</feature>
<protein>
    <recommendedName>
        <fullName evidence="11">Metal-nicotianamine transporter YSL7</fullName>
    </recommendedName>
</protein>
<sequence>MERNQREIESNEKEDMEELEKKEDRTRMAAGEEAFVEMEVPPWTKQITVRAVVTSVVLSVVFSFIVCKLNLTTGVIPSLNVAAGLLGFAVVKAYTALLHKAGLLKQPFTRQENTVIQTCVVASSGIAFSSGTGSYLLGMSGKIAALAEEGNTPINVKNLSLGWMIGYLFIVSFVGLFSIVPLRKMMIMKYKLTYPSGTATAYLINSFHTPKGAKLAKKQVSVLFKAFCFSFVSAFFQWFFAAADGCGFSNFPTFGLEAFAQRFYFDYSMTYVGVGMICPYMVNISLLVGAVMSWGIMWPLIEQKKGDWYNALLSPTSLHGIQGYRVFIAIAMMLGDGLFHIFYMLFKTLHGIAKHQLNKKTIDASSSANSDLSSTATATTTVTLPENYDEKRRVEYFLKDQIPTWAAVAGYFILAGISTITIPFMFPQLQWHHVLVAYTMAPFLAFCNAYGCGLTDWSLASNYGKFAIILFSAWIHLDNGGIIAGLASCGVMMSIVSTASDLMQDFKTGYLTLASPRAMFFSQVIGTAIGCIVSPLVFWFFYIAYNVGEPGSSYPAPYGLMYRGIALLGVEGLSSLPKHCLELSIAFFLFAIALNVARELLERFETKHRVYRFVPSAMCMAIPFYLGGYFAIDMCVGSLILFMWRRTSGRQKADELAPAVASGLICGESLWGIPAAILSLAGVKAPICMKFLSSSVNNKVDRFLGG</sequence>
<evidence type="ECO:0000256" key="8">
    <source>
        <dbReference type="SAM" id="Phobius"/>
    </source>
</evidence>
<keyword evidence="5 8" id="KW-1133">Transmembrane helix</keyword>
<dbReference type="PANTHER" id="PTHR31645:SF20">
    <property type="entry name" value="METAL-NICOTIANAMINE TRANSPORTER YSL7"/>
    <property type="match status" value="1"/>
</dbReference>
<evidence type="ECO:0008006" key="11">
    <source>
        <dbReference type="Google" id="ProtNLM"/>
    </source>
</evidence>
<feature type="transmembrane region" description="Helical" evidence="8">
    <location>
        <begin position="520"/>
        <end position="545"/>
    </location>
</feature>
<feature type="transmembrane region" description="Helical" evidence="8">
    <location>
        <begin position="402"/>
        <end position="425"/>
    </location>
</feature>